<keyword evidence="2" id="KW-1185">Reference proteome</keyword>
<evidence type="ECO:0000313" key="1">
    <source>
        <dbReference type="EMBL" id="CDM38544.1"/>
    </source>
</evidence>
<name>W6QWK8_PENRF</name>
<accession>W6QWK8</accession>
<sequence length="49" mass="5513">MFANMLFTGDLAFPNDVQIPYNKITIEAPGPIEWPGIGFDQNRNSLVIF</sequence>
<protein>
    <submittedName>
        <fullName evidence="1">Uncharacterized protein</fullName>
    </submittedName>
</protein>
<reference evidence="1" key="1">
    <citation type="journal article" date="2014" name="Nat. Commun.">
        <title>Multiple recent horizontal transfers of a large genomic region in cheese making fungi.</title>
        <authorList>
            <person name="Cheeseman K."/>
            <person name="Ropars J."/>
            <person name="Renault P."/>
            <person name="Dupont J."/>
            <person name="Gouzy J."/>
            <person name="Branca A."/>
            <person name="Abraham A.L."/>
            <person name="Ceppi M."/>
            <person name="Conseiller E."/>
            <person name="Debuchy R."/>
            <person name="Malagnac F."/>
            <person name="Goarin A."/>
            <person name="Silar P."/>
            <person name="Lacoste S."/>
            <person name="Sallet E."/>
            <person name="Bensimon A."/>
            <person name="Giraud T."/>
            <person name="Brygoo Y."/>
        </authorList>
    </citation>
    <scope>NUCLEOTIDE SEQUENCE [LARGE SCALE GENOMIC DNA]</scope>
    <source>
        <strain evidence="1">FM164</strain>
    </source>
</reference>
<dbReference type="EMBL" id="HG792029">
    <property type="protein sequence ID" value="CDM38544.1"/>
    <property type="molecule type" value="Genomic_DNA"/>
</dbReference>
<dbReference type="Proteomes" id="UP000030686">
    <property type="component" value="Unassembled WGS sequence"/>
</dbReference>
<evidence type="ECO:0000313" key="2">
    <source>
        <dbReference type="Proteomes" id="UP000030686"/>
    </source>
</evidence>
<dbReference type="AlphaFoldDB" id="W6QWK8"/>
<organism evidence="1 2">
    <name type="scientific">Penicillium roqueforti (strain FM164)</name>
    <dbReference type="NCBI Taxonomy" id="1365484"/>
    <lineage>
        <taxon>Eukaryota</taxon>
        <taxon>Fungi</taxon>
        <taxon>Dikarya</taxon>
        <taxon>Ascomycota</taxon>
        <taxon>Pezizomycotina</taxon>
        <taxon>Eurotiomycetes</taxon>
        <taxon>Eurotiomycetidae</taxon>
        <taxon>Eurotiales</taxon>
        <taxon>Aspergillaceae</taxon>
        <taxon>Penicillium</taxon>
    </lineage>
</organism>
<gene>
    <name evidence="1" type="ORF">PROQFM164_S15g000008</name>
</gene>
<proteinExistence type="predicted"/>